<dbReference type="GO" id="GO:0003677">
    <property type="term" value="F:DNA binding"/>
    <property type="evidence" value="ECO:0007669"/>
    <property type="project" value="InterPro"/>
</dbReference>
<keyword evidence="8" id="KW-0804">Transcription</keyword>
<dbReference type="InterPro" id="IPR026905">
    <property type="entry name" value="ASX-like_PHD"/>
</dbReference>
<dbReference type="GeneTree" id="ENSGT00520000055578"/>
<dbReference type="PROSITE" id="PS51913">
    <property type="entry name" value="HTH_HARE"/>
    <property type="match status" value="1"/>
</dbReference>
<evidence type="ECO:0000256" key="2">
    <source>
        <dbReference type="ARBA" id="ARBA00006391"/>
    </source>
</evidence>
<dbReference type="InterPro" id="IPR028020">
    <property type="entry name" value="ASX_DEUBAD_dom"/>
</dbReference>
<evidence type="ECO:0000256" key="8">
    <source>
        <dbReference type="ARBA" id="ARBA00023163"/>
    </source>
</evidence>
<dbReference type="GO" id="GO:0003682">
    <property type="term" value="F:chromatin binding"/>
    <property type="evidence" value="ECO:0007669"/>
    <property type="project" value="TreeGrafter"/>
</dbReference>
<keyword evidence="7" id="KW-0805">Transcription regulation</keyword>
<evidence type="ECO:0000256" key="5">
    <source>
        <dbReference type="ARBA" id="ARBA00022771"/>
    </source>
</evidence>
<feature type="region of interest" description="Disordered" evidence="10">
    <location>
        <begin position="469"/>
        <end position="543"/>
    </location>
</feature>
<accession>A0A8C6V6B9</accession>
<keyword evidence="14" id="KW-1185">Reference proteome</keyword>
<dbReference type="Pfam" id="PF05066">
    <property type="entry name" value="HARE-HTH"/>
    <property type="match status" value="1"/>
</dbReference>
<feature type="region of interest" description="Disordered" evidence="10">
    <location>
        <begin position="888"/>
        <end position="913"/>
    </location>
</feature>
<dbReference type="GO" id="GO:0035517">
    <property type="term" value="C:PR-DUB complex"/>
    <property type="evidence" value="ECO:0007669"/>
    <property type="project" value="TreeGrafter"/>
</dbReference>
<feature type="domain" description="DEUBAD" evidence="12">
    <location>
        <begin position="275"/>
        <end position="384"/>
    </location>
</feature>
<dbReference type="GO" id="GO:0035360">
    <property type="term" value="P:positive regulation of peroxisome proliferator activated receptor signaling pathway"/>
    <property type="evidence" value="ECO:0007669"/>
    <property type="project" value="Ensembl"/>
</dbReference>
<evidence type="ECO:0000256" key="7">
    <source>
        <dbReference type="ARBA" id="ARBA00023015"/>
    </source>
</evidence>
<feature type="compositionally biased region" description="Basic and acidic residues" evidence="10">
    <location>
        <begin position="1006"/>
        <end position="1016"/>
    </location>
</feature>
<feature type="compositionally biased region" description="Low complexity" evidence="10">
    <location>
        <begin position="223"/>
        <end position="242"/>
    </location>
</feature>
<feature type="compositionally biased region" description="Low complexity" evidence="10">
    <location>
        <begin position="103"/>
        <end position="122"/>
    </location>
</feature>
<dbReference type="Proteomes" id="UP000694559">
    <property type="component" value="Unplaced"/>
</dbReference>
<evidence type="ECO:0000256" key="1">
    <source>
        <dbReference type="ARBA" id="ARBA00004123"/>
    </source>
</evidence>
<evidence type="ECO:0000256" key="10">
    <source>
        <dbReference type="SAM" id="MobiDB-lite"/>
    </source>
</evidence>
<dbReference type="PANTHER" id="PTHR13578:SF11">
    <property type="entry name" value="POLYCOMB GROUP PROTEIN ASXL2-RELATED"/>
    <property type="match status" value="1"/>
</dbReference>
<feature type="region of interest" description="Disordered" evidence="10">
    <location>
        <begin position="672"/>
        <end position="766"/>
    </location>
</feature>
<keyword evidence="9" id="KW-0539">Nucleus</keyword>
<protein>
    <submittedName>
        <fullName evidence="13">ASXL transcriptional regulator 2</fullName>
    </submittedName>
</protein>
<dbReference type="OrthoDB" id="9348951at2759"/>
<feature type="compositionally biased region" description="Basic residues" evidence="10">
    <location>
        <begin position="166"/>
        <end position="187"/>
    </location>
</feature>
<dbReference type="Pfam" id="PF13919">
    <property type="entry name" value="ASXH"/>
    <property type="match status" value="1"/>
</dbReference>
<dbReference type="Ensembl" id="ENSNNAT00000000306.1">
    <property type="protein sequence ID" value="ENSNNAP00000000291.1"/>
    <property type="gene ID" value="ENSNNAG00000000202.1"/>
</dbReference>
<evidence type="ECO:0000259" key="12">
    <source>
        <dbReference type="PROSITE" id="PS51916"/>
    </source>
</evidence>
<feature type="compositionally biased region" description="Low complexity" evidence="10">
    <location>
        <begin position="730"/>
        <end position="750"/>
    </location>
</feature>
<comment type="similarity">
    <text evidence="2">Belongs to the Asx family.</text>
</comment>
<feature type="region of interest" description="Disordered" evidence="10">
    <location>
        <begin position="211"/>
        <end position="255"/>
    </location>
</feature>
<dbReference type="InterPro" id="IPR007759">
    <property type="entry name" value="Asxl_HARE-HTH"/>
</dbReference>
<feature type="region of interest" description="Disordered" evidence="10">
    <location>
        <begin position="91"/>
        <end position="196"/>
    </location>
</feature>
<feature type="compositionally biased region" description="Low complexity" evidence="10">
    <location>
        <begin position="472"/>
        <end position="482"/>
    </location>
</feature>
<keyword evidence="6" id="KW-0862">Zinc</keyword>
<gene>
    <name evidence="13" type="primary">ASXL2</name>
</gene>
<keyword evidence="5" id="KW-0863">Zinc-finger</keyword>
<evidence type="ECO:0000256" key="9">
    <source>
        <dbReference type="ARBA" id="ARBA00023242"/>
    </source>
</evidence>
<keyword evidence="3" id="KW-0678">Repressor</keyword>
<evidence type="ECO:0000256" key="6">
    <source>
        <dbReference type="ARBA" id="ARBA00022833"/>
    </source>
</evidence>
<comment type="subcellular location">
    <subcellularLocation>
        <location evidence="1">Nucleus</location>
    </subcellularLocation>
</comment>
<dbReference type="PROSITE" id="PS51916">
    <property type="entry name" value="DEUBAD"/>
    <property type="match status" value="1"/>
</dbReference>
<dbReference type="InterPro" id="IPR044867">
    <property type="entry name" value="DEUBAD_dom"/>
</dbReference>
<evidence type="ECO:0000259" key="11">
    <source>
        <dbReference type="PROSITE" id="PS51913"/>
    </source>
</evidence>
<dbReference type="Pfam" id="PF13922">
    <property type="entry name" value="PHD_3"/>
    <property type="match status" value="1"/>
</dbReference>
<feature type="domain" description="HTH HARE-type" evidence="11">
    <location>
        <begin position="11"/>
        <end position="86"/>
    </location>
</feature>
<proteinExistence type="inferred from homology"/>
<evidence type="ECO:0000256" key="3">
    <source>
        <dbReference type="ARBA" id="ARBA00022491"/>
    </source>
</evidence>
<name>A0A8C6V6B9_NAJNA</name>
<reference evidence="13" key="1">
    <citation type="submission" date="2025-08" db="UniProtKB">
        <authorList>
            <consortium name="Ensembl"/>
        </authorList>
    </citation>
    <scope>IDENTIFICATION</scope>
</reference>
<reference evidence="13" key="2">
    <citation type="submission" date="2025-09" db="UniProtKB">
        <authorList>
            <consortium name="Ensembl"/>
        </authorList>
    </citation>
    <scope>IDENTIFICATION</scope>
</reference>
<dbReference type="OMA" id="WELKQSE"/>
<evidence type="ECO:0000313" key="14">
    <source>
        <dbReference type="Proteomes" id="UP000694559"/>
    </source>
</evidence>
<feature type="compositionally biased region" description="Basic and acidic residues" evidence="10">
    <location>
        <begin position="1111"/>
        <end position="1133"/>
    </location>
</feature>
<feature type="compositionally biased region" description="Polar residues" evidence="10">
    <location>
        <begin position="751"/>
        <end position="766"/>
    </location>
</feature>
<dbReference type="InterPro" id="IPR024811">
    <property type="entry name" value="ASX/ASX-like"/>
</dbReference>
<keyword evidence="4" id="KW-0479">Metal-binding</keyword>
<feature type="compositionally biased region" description="Pro residues" evidence="10">
    <location>
        <begin position="716"/>
        <end position="729"/>
    </location>
</feature>
<dbReference type="GO" id="GO:0042975">
    <property type="term" value="F:peroxisome proliferator activated receptor binding"/>
    <property type="evidence" value="ECO:0007669"/>
    <property type="project" value="Ensembl"/>
</dbReference>
<dbReference type="GO" id="GO:0045600">
    <property type="term" value="P:positive regulation of fat cell differentiation"/>
    <property type="evidence" value="ECO:0007669"/>
    <property type="project" value="Ensembl"/>
</dbReference>
<dbReference type="PANTHER" id="PTHR13578">
    <property type="entry name" value="ADDITIONAL SEX COMBS LIKE PROTEIN ASXL"/>
    <property type="match status" value="1"/>
</dbReference>
<feature type="compositionally biased region" description="Low complexity" evidence="10">
    <location>
        <begin position="896"/>
        <end position="913"/>
    </location>
</feature>
<dbReference type="GO" id="GO:0045944">
    <property type="term" value="P:positive regulation of transcription by RNA polymerase II"/>
    <property type="evidence" value="ECO:0007669"/>
    <property type="project" value="Ensembl"/>
</dbReference>
<organism evidence="13 14">
    <name type="scientific">Naja naja</name>
    <name type="common">Indian cobra</name>
    <dbReference type="NCBI Taxonomy" id="35670"/>
    <lineage>
        <taxon>Eukaryota</taxon>
        <taxon>Metazoa</taxon>
        <taxon>Chordata</taxon>
        <taxon>Craniata</taxon>
        <taxon>Vertebrata</taxon>
        <taxon>Euteleostomi</taxon>
        <taxon>Lepidosauria</taxon>
        <taxon>Squamata</taxon>
        <taxon>Bifurcata</taxon>
        <taxon>Unidentata</taxon>
        <taxon>Episquamata</taxon>
        <taxon>Toxicofera</taxon>
        <taxon>Serpentes</taxon>
        <taxon>Colubroidea</taxon>
        <taxon>Elapidae</taxon>
        <taxon>Elapinae</taxon>
        <taxon>Naja</taxon>
    </lineage>
</organism>
<dbReference type="GO" id="GO:0009887">
    <property type="term" value="P:animal organ morphogenesis"/>
    <property type="evidence" value="ECO:0007669"/>
    <property type="project" value="TreeGrafter"/>
</dbReference>
<dbReference type="GO" id="GO:0008270">
    <property type="term" value="F:zinc ion binding"/>
    <property type="evidence" value="ECO:0007669"/>
    <property type="project" value="UniProtKB-KW"/>
</dbReference>
<evidence type="ECO:0000313" key="13">
    <source>
        <dbReference type="Ensembl" id="ENSNNAP00000000291.1"/>
    </source>
</evidence>
<feature type="region of interest" description="Disordered" evidence="10">
    <location>
        <begin position="1108"/>
        <end position="1174"/>
    </location>
</feature>
<dbReference type="GO" id="GO:0005654">
    <property type="term" value="C:nucleoplasm"/>
    <property type="evidence" value="ECO:0007669"/>
    <property type="project" value="Ensembl"/>
</dbReference>
<feature type="region of interest" description="Disordered" evidence="10">
    <location>
        <begin position="979"/>
        <end position="1021"/>
    </location>
</feature>
<sequence>MREKGRKKKGRTWAEAARTVLEKNPNRPMSHKEILQVIQKEGLKEISSGTSPLACLNAMLHTNSRGDEGIFYKVPGRMGVYTLKKDVPDGLKDLSEGSEESSDIQSDSPSSESSSSSSSDQSSNKEGRKSRWQRKVSARLSQVSSPQPGCPSPSIPPAKIISSSQKHSKKALKQALKQKQRKQHHCRTSVPVSTNHHLLQQHVKIENHPAKAAWEGKQSDGHSSSPQNSTSSSSPSVKTEPSLPILGKKPFQRSERLHARQLKRTKCADIDVETPESILVNTNLRALINKHTFMGLPVECQQKLLLLLPEVDRQIGMDGLMKLSSSALNNEFFNSAAQGWKERLSEGEFTPEMQLRLRQELEKEKKVELWKEHFFESYYGQSSGLSLEESKQLTSCIPAVQNQAQTENLAPQLQKCIVVRKAVSDKEQTNSLVGPKVHVLPAITAAAKGEEIEQPKVLKPEELLNSSGNIASIQSSSQIPQKISKKVEEPEEVTPQPACLESVARQNPSKPKNAAIAGTKPSPEVESQEISAKEVPTTCTEQMDTGSRAFKRKSDIPEEALMTPEKQLHMTEKCPTRPPFQAPLQCFPIAPTPKVPPLRIHVSRIQGSPALLSASQVSPRPPFPIIRRTGARTLADVKARARMARAQRAAAAAEAAAAATIAATSASIVEAIPGPGPGGGKREDKSSPLSGRPHGATLDMADFGNRTSPKRVFPSCPAPFSPADSPAPEPAATSSAARAQLQPAPPAQSRTASSNPEVESASISQPAIGSVSCANPSLLTVPATRDVTASLGSTVDLASMMEKLRNNPLAHNQATRTSSGFEPGVNSRSISKTASTASAGVSEDKARALLSVSPVLAGSFKASSLLSSPRGTVPMSTLPPPSCNTLLVAHSPKVPPGSSDSSGSSSAVKASSSIPANNPLVAQLLQGKEVPMEQMLPKPLTGVEIKSVALPVKEGKATTVVSRSGPPREGEGQLHMAFPAGGKASLSHGGQSQDPPPLSPLSGKDLWSKATDHHSSQETLGKNAQEHILQTVMRKVPVQSLPAAPSPPPRLPLLTSHFPVESSSASQSFTLGFIGRRTFKPAMSGHYLLNVSTYGRCPENVRRNLAMPPEIHLRSEEPPKKLEEQKHTSRDDSNISSGEDEGVRDGNVTEHATAHLKVKEESLAPGRGGGRRAASNIKVEQAAISHKDGNICLFPAGQDYAENNTAKGFIQAAQEQVAQTTRGERRSCSGELQTCAPANVTPQRPLLLSPSPSPQLFGNRTPTPLIGPGYSGTINVSTSPDMRQDTLLTGLSDPSHMGDVVSFSVTVTAIPAGHSANTGSHGQALRGQAFAEDGGLECYCRLKAMIVCKGCGAFCHDDCIGPSKLCVSCLVVR</sequence>
<evidence type="ECO:0000256" key="4">
    <source>
        <dbReference type="ARBA" id="ARBA00022723"/>
    </source>
</evidence>